<dbReference type="OrthoDB" id="3922101at2759"/>
<evidence type="ECO:0000259" key="1">
    <source>
        <dbReference type="Pfam" id="PF13002"/>
    </source>
</evidence>
<accession>A0A6A6QKE0</accession>
<gene>
    <name evidence="2" type="ORF">BU16DRAFT_564955</name>
</gene>
<sequence length="420" mass="47003">MKRTTLKLHAPSELFTSDDDGCNSCLAGYISVPLSYPLPFTSPTYVSIFLIRVGQLKTVTRVVNGLVPRNPLGFLQFKKKSDWRKFEEAEKLIEHVIQVASTEAHDLSDGSTDEKWNYDLLIPPNLPPTTNTPLAAISYALVAKLTTADGRSVWAGQELRVLRRRLVNPSFRQCSVVTFPRSSLIIDIRFSELLFGPKPTIPTTVQLKGLKVVTGRADIKRTILREVRWEVQETGVLVFGETNGLKHIPASNASRSEYTHRISRGRSRPISRSSFEDSANKHMGSAEVVESFDVFLPTQTDLANATAYLRTSAPHAHPVFCSGGRSSRESTANLKQWFTIQVQHKLQVRFCIGEDTFDIKTGALVERRDVQRVYSIVCPIVMRERRAQISLCPVDHSVEGAFGTGYETDWESPPPPYLSN</sequence>
<dbReference type="Pfam" id="PF13002">
    <property type="entry name" value="LDB19"/>
    <property type="match status" value="1"/>
</dbReference>
<proteinExistence type="predicted"/>
<dbReference type="EMBL" id="MU004194">
    <property type="protein sequence ID" value="KAF2492504.1"/>
    <property type="molecule type" value="Genomic_DNA"/>
</dbReference>
<evidence type="ECO:0000313" key="2">
    <source>
        <dbReference type="EMBL" id="KAF2492504.1"/>
    </source>
</evidence>
<keyword evidence="3" id="KW-1185">Reference proteome</keyword>
<reference evidence="2" key="1">
    <citation type="journal article" date="2020" name="Stud. Mycol.">
        <title>101 Dothideomycetes genomes: a test case for predicting lifestyles and emergence of pathogens.</title>
        <authorList>
            <person name="Haridas S."/>
            <person name="Albert R."/>
            <person name="Binder M."/>
            <person name="Bloem J."/>
            <person name="Labutti K."/>
            <person name="Salamov A."/>
            <person name="Andreopoulos B."/>
            <person name="Baker S."/>
            <person name="Barry K."/>
            <person name="Bills G."/>
            <person name="Bluhm B."/>
            <person name="Cannon C."/>
            <person name="Castanera R."/>
            <person name="Culley D."/>
            <person name="Daum C."/>
            <person name="Ezra D."/>
            <person name="Gonzalez J."/>
            <person name="Henrissat B."/>
            <person name="Kuo A."/>
            <person name="Liang C."/>
            <person name="Lipzen A."/>
            <person name="Lutzoni F."/>
            <person name="Magnuson J."/>
            <person name="Mondo S."/>
            <person name="Nolan M."/>
            <person name="Ohm R."/>
            <person name="Pangilinan J."/>
            <person name="Park H.-J."/>
            <person name="Ramirez L."/>
            <person name="Alfaro M."/>
            <person name="Sun H."/>
            <person name="Tritt A."/>
            <person name="Yoshinaga Y."/>
            <person name="Zwiers L.-H."/>
            <person name="Turgeon B."/>
            <person name="Goodwin S."/>
            <person name="Spatafora J."/>
            <person name="Crous P."/>
            <person name="Grigoriev I."/>
        </authorList>
    </citation>
    <scope>NUCLEOTIDE SEQUENCE</scope>
    <source>
        <strain evidence="2">CBS 269.34</strain>
    </source>
</reference>
<dbReference type="AlphaFoldDB" id="A0A6A6QKE0"/>
<evidence type="ECO:0000313" key="3">
    <source>
        <dbReference type="Proteomes" id="UP000799750"/>
    </source>
</evidence>
<feature type="domain" description="LDB19 N-terminal" evidence="1">
    <location>
        <begin position="102"/>
        <end position="234"/>
    </location>
</feature>
<organism evidence="2 3">
    <name type="scientific">Lophium mytilinum</name>
    <dbReference type="NCBI Taxonomy" id="390894"/>
    <lineage>
        <taxon>Eukaryota</taxon>
        <taxon>Fungi</taxon>
        <taxon>Dikarya</taxon>
        <taxon>Ascomycota</taxon>
        <taxon>Pezizomycotina</taxon>
        <taxon>Dothideomycetes</taxon>
        <taxon>Pleosporomycetidae</taxon>
        <taxon>Mytilinidiales</taxon>
        <taxon>Mytilinidiaceae</taxon>
        <taxon>Lophium</taxon>
    </lineage>
</organism>
<protein>
    <recommendedName>
        <fullName evidence="1">LDB19 N-terminal domain-containing protein</fullName>
    </recommendedName>
</protein>
<name>A0A6A6QKE0_9PEZI</name>
<dbReference type="InterPro" id="IPR024391">
    <property type="entry name" value="LDB19_N"/>
</dbReference>
<dbReference type="Proteomes" id="UP000799750">
    <property type="component" value="Unassembled WGS sequence"/>
</dbReference>